<organism evidence="2 3">
    <name type="scientific">Lophium mytilinum</name>
    <dbReference type="NCBI Taxonomy" id="390894"/>
    <lineage>
        <taxon>Eukaryota</taxon>
        <taxon>Fungi</taxon>
        <taxon>Dikarya</taxon>
        <taxon>Ascomycota</taxon>
        <taxon>Pezizomycotina</taxon>
        <taxon>Dothideomycetes</taxon>
        <taxon>Pleosporomycetidae</taxon>
        <taxon>Mytilinidiales</taxon>
        <taxon>Mytilinidiaceae</taxon>
        <taxon>Lophium</taxon>
    </lineage>
</organism>
<dbReference type="AlphaFoldDB" id="A0A6A6R8B7"/>
<feature type="domain" description="Heterokaryon incompatibility" evidence="1">
    <location>
        <begin position="214"/>
        <end position="373"/>
    </location>
</feature>
<evidence type="ECO:0000313" key="3">
    <source>
        <dbReference type="Proteomes" id="UP000799750"/>
    </source>
</evidence>
<evidence type="ECO:0000259" key="1">
    <source>
        <dbReference type="Pfam" id="PF06985"/>
    </source>
</evidence>
<sequence length="692" mass="79010">MANSSSTNTPHNLGPLCENCLHIFKGHKRLYREMMLTASPAISSLEPPRCRVCLIIWARHKRAVEKAERLGKRFEVFEILYRFDLSNAVGRKLFGLDRGDPFKLEELNLNITLYEADGSYEVPGSYERFSLAMIRADVAQDLYVAERLPPSTESEDSIDFLRSQLRTCRENHQACRQKSDLGKGWQPSRLLEIGGAEHDTVYLRNGDRVTSQPYFTLSHCWGNMKPIQLTRETEVSLRTGILVENLPKTFRDAILITRKLLVHWLWIDSMCIFQDDLQDWNREAVAMGDVYSYALCNIAATGAFDGSVGLFFEREPTAECAFWVDTSGCIFYEEDGTEFLPNPAGIYQLFPIDRWEFDLELGPLNRRAWVMQERFLSTRVLHFSASQVFWECLEKSCSEVFPDDIPEVAQPFWSVDGQRALKQNFFGTQRDDEWQERLYRSWQVFARAYSRCGLTKASDKLIAMNGIRQLLSRVTGDRLIGGLWNSHLVEELCWIARSTRGDGDAQTLEAFYPQEWRAPTWSWASTNVRMHPGSIRHHISCPTFQQKVTIESINADAFDSGELKHASLRLRGKLLYATVVIRGPPFDLSYTHEFTCGNSSITRTYHGSPSFDFTLDSPVTQLHSREALVCLGMYACTCPNRELGALLLRLHDAGKNQYVRVGTLTVGDGLGGDYYDFYTANETDIEHSIVIV</sequence>
<reference evidence="2" key="1">
    <citation type="journal article" date="2020" name="Stud. Mycol.">
        <title>101 Dothideomycetes genomes: a test case for predicting lifestyles and emergence of pathogens.</title>
        <authorList>
            <person name="Haridas S."/>
            <person name="Albert R."/>
            <person name="Binder M."/>
            <person name="Bloem J."/>
            <person name="Labutti K."/>
            <person name="Salamov A."/>
            <person name="Andreopoulos B."/>
            <person name="Baker S."/>
            <person name="Barry K."/>
            <person name="Bills G."/>
            <person name="Bluhm B."/>
            <person name="Cannon C."/>
            <person name="Castanera R."/>
            <person name="Culley D."/>
            <person name="Daum C."/>
            <person name="Ezra D."/>
            <person name="Gonzalez J."/>
            <person name="Henrissat B."/>
            <person name="Kuo A."/>
            <person name="Liang C."/>
            <person name="Lipzen A."/>
            <person name="Lutzoni F."/>
            <person name="Magnuson J."/>
            <person name="Mondo S."/>
            <person name="Nolan M."/>
            <person name="Ohm R."/>
            <person name="Pangilinan J."/>
            <person name="Park H.-J."/>
            <person name="Ramirez L."/>
            <person name="Alfaro M."/>
            <person name="Sun H."/>
            <person name="Tritt A."/>
            <person name="Yoshinaga Y."/>
            <person name="Zwiers L.-H."/>
            <person name="Turgeon B."/>
            <person name="Goodwin S."/>
            <person name="Spatafora J."/>
            <person name="Crous P."/>
            <person name="Grigoriev I."/>
        </authorList>
    </citation>
    <scope>NUCLEOTIDE SEQUENCE</scope>
    <source>
        <strain evidence="2">CBS 269.34</strain>
    </source>
</reference>
<keyword evidence="3" id="KW-1185">Reference proteome</keyword>
<proteinExistence type="predicted"/>
<dbReference type="EMBL" id="MU004183">
    <property type="protein sequence ID" value="KAF2500859.1"/>
    <property type="molecule type" value="Genomic_DNA"/>
</dbReference>
<dbReference type="PANTHER" id="PTHR33112">
    <property type="entry name" value="DOMAIN PROTEIN, PUTATIVE-RELATED"/>
    <property type="match status" value="1"/>
</dbReference>
<dbReference type="Pfam" id="PF06985">
    <property type="entry name" value="HET"/>
    <property type="match status" value="1"/>
</dbReference>
<dbReference type="InterPro" id="IPR010730">
    <property type="entry name" value="HET"/>
</dbReference>
<accession>A0A6A6R8B7</accession>
<gene>
    <name evidence="2" type="ORF">BU16DRAFT_260377</name>
</gene>
<dbReference type="Proteomes" id="UP000799750">
    <property type="component" value="Unassembled WGS sequence"/>
</dbReference>
<dbReference type="OrthoDB" id="2958217at2759"/>
<name>A0A6A6R8B7_9PEZI</name>
<protein>
    <submittedName>
        <fullName evidence="2">HET-domain-containing protein</fullName>
    </submittedName>
</protein>
<evidence type="ECO:0000313" key="2">
    <source>
        <dbReference type="EMBL" id="KAF2500859.1"/>
    </source>
</evidence>
<dbReference type="PANTHER" id="PTHR33112:SF10">
    <property type="entry name" value="TOL"/>
    <property type="match status" value="1"/>
</dbReference>